<evidence type="ECO:0000256" key="6">
    <source>
        <dbReference type="ARBA" id="ARBA00022989"/>
    </source>
</evidence>
<comment type="caution">
    <text evidence="10">The sequence shown here is derived from an EMBL/GenBank/DDBJ whole genome shotgun (WGS) entry which is preliminary data.</text>
</comment>
<feature type="transmembrane region" description="Helical" evidence="8">
    <location>
        <begin position="720"/>
        <end position="743"/>
    </location>
</feature>
<dbReference type="PANTHER" id="PTHR33908:SF11">
    <property type="entry name" value="MEMBRANE PROTEIN"/>
    <property type="match status" value="1"/>
</dbReference>
<dbReference type="EMBL" id="JAWCUD010000008">
    <property type="protein sequence ID" value="MDU0203698.1"/>
    <property type="molecule type" value="Genomic_DNA"/>
</dbReference>
<evidence type="ECO:0000313" key="10">
    <source>
        <dbReference type="EMBL" id="MDU0203698.1"/>
    </source>
</evidence>
<proteinExistence type="predicted"/>
<feature type="transmembrane region" description="Helical" evidence="8">
    <location>
        <begin position="749"/>
        <end position="769"/>
    </location>
</feature>
<keyword evidence="2" id="KW-1003">Cell membrane</keyword>
<dbReference type="RefSeq" id="WP_315953790.1">
    <property type="nucleotide sequence ID" value="NZ_JAWCUD010000008.1"/>
</dbReference>
<feature type="transmembrane region" description="Helical" evidence="8">
    <location>
        <begin position="461"/>
        <end position="479"/>
    </location>
</feature>
<evidence type="ECO:0000256" key="3">
    <source>
        <dbReference type="ARBA" id="ARBA00022676"/>
    </source>
</evidence>
<evidence type="ECO:0000256" key="1">
    <source>
        <dbReference type="ARBA" id="ARBA00004651"/>
    </source>
</evidence>
<keyword evidence="7 8" id="KW-0472">Membrane</keyword>
<sequence length="864" mass="100357">MFFKNRIILSLFLTIIISMYSLIIYFSNDFSSYIKSTIEANIKVEDADFIKLYYSKDNNFNEEKSISLPAEYGKKEILHTISIQNETEKNPNSKGSEIWILSIKIDDKDVPFNQLQLKGQWEIRDLGNNNQALISYAQTELSTASIDLLYKSKLAITFLKHDYSGFVNINIDGQDETMDLYNPSTVQLNQEFKSKIAIDHPYTFQLPEEEINYVKFTPNNTISNLKIVTNNNMHKLEADKDYFKILDDKFNNRSTSNILLNIILRIVISALISFFIVKSIPRFKQVRMSEYGPLFFLLIFLGICIRFILHLDFPFAFFFNDSSGYLSTAMALTKDAVFTTNLERTPGYALLIYLVNIYFPYKSFYLVIIQNLIGIYISILVYNLIRRFVNKLFAYFGMMLILFSPHFLIYEHTVLTEILFTFVLILYVKDLITSVEKDKIELKDVFRWGMFVALLVMIRPAGYYLIAISLIIIWIISSVNKNSIKTIVKKAIAYVSPIVLIITLWNSWNWYKFDYFGTTAINGLGLTLTAGNLVDFTSPNFQEYKDLIKEPVEKVNNEYNGELINQAKFMGYSPDGILVRLNNHNMNLNIGEKDKLAYEIFKEGILSHPLTYGFHFFHEFKKIYMHDMSNNFYSDLRGSYLNYDQKSNNIFLIDKKIIVENSLSRVEPNYFGYQPLNEKIRFNSILPYLPSTTKFYFFTLIALIGGMYIPMANTSIKNKLLALIFIIINLSHIVFNSLANFAVDRYMLPVLPCLIIFGLIGIGYLCKDIRESNIKHIKTRLFFYSGTLSSIIALISLYYIFIFKKVSFGIYIDKPILGLSEEWFKYHQNYTIHCILLCIIVAILYSVAIFILLRKLLSTTRRAV</sequence>
<feature type="transmembrane region" description="Helical" evidence="8">
    <location>
        <begin position="258"/>
        <end position="277"/>
    </location>
</feature>
<keyword evidence="6 8" id="KW-1133">Transmembrane helix</keyword>
<comment type="subcellular location">
    <subcellularLocation>
        <location evidence="1">Cell membrane</location>
        <topology evidence="1">Multi-pass membrane protein</topology>
    </subcellularLocation>
</comment>
<evidence type="ECO:0000259" key="9">
    <source>
        <dbReference type="Pfam" id="PF13231"/>
    </source>
</evidence>
<keyword evidence="4 10" id="KW-0808">Transferase</keyword>
<organism evidence="10 11">
    <name type="scientific">Paenibacillus violae</name>
    <dbReference type="NCBI Taxonomy" id="3077234"/>
    <lineage>
        <taxon>Bacteria</taxon>
        <taxon>Bacillati</taxon>
        <taxon>Bacillota</taxon>
        <taxon>Bacilli</taxon>
        <taxon>Bacillales</taxon>
        <taxon>Paenibacillaceae</taxon>
        <taxon>Paenibacillus</taxon>
    </lineage>
</organism>
<evidence type="ECO:0000256" key="4">
    <source>
        <dbReference type="ARBA" id="ARBA00022679"/>
    </source>
</evidence>
<feature type="transmembrane region" description="Helical" evidence="8">
    <location>
        <begin position="392"/>
        <end position="410"/>
    </location>
</feature>
<protein>
    <submittedName>
        <fullName evidence="10">Glycosyltransferase family 39 protein</fullName>
        <ecNumber evidence="10">2.4.-.-</ecNumber>
    </submittedName>
</protein>
<evidence type="ECO:0000256" key="7">
    <source>
        <dbReference type="ARBA" id="ARBA00023136"/>
    </source>
</evidence>
<evidence type="ECO:0000256" key="8">
    <source>
        <dbReference type="SAM" id="Phobius"/>
    </source>
</evidence>
<feature type="transmembrane region" description="Helical" evidence="8">
    <location>
        <begin position="830"/>
        <end position="853"/>
    </location>
</feature>
<evidence type="ECO:0000256" key="5">
    <source>
        <dbReference type="ARBA" id="ARBA00022692"/>
    </source>
</evidence>
<keyword evidence="11" id="KW-1185">Reference proteome</keyword>
<keyword evidence="5 8" id="KW-0812">Transmembrane</keyword>
<feature type="transmembrane region" description="Helical" evidence="8">
    <location>
        <begin position="695"/>
        <end position="713"/>
    </location>
</feature>
<dbReference type="GO" id="GO:0016757">
    <property type="term" value="F:glycosyltransferase activity"/>
    <property type="evidence" value="ECO:0007669"/>
    <property type="project" value="UniProtKB-KW"/>
</dbReference>
<dbReference type="Proteomes" id="UP001260980">
    <property type="component" value="Unassembled WGS sequence"/>
</dbReference>
<feature type="domain" description="Glycosyltransferase RgtA/B/C/D-like" evidence="9">
    <location>
        <begin position="344"/>
        <end position="502"/>
    </location>
</feature>
<keyword evidence="3 10" id="KW-0328">Glycosyltransferase</keyword>
<feature type="transmembrane region" description="Helical" evidence="8">
    <location>
        <begin position="7"/>
        <end position="26"/>
    </location>
</feature>
<reference evidence="10 11" key="1">
    <citation type="submission" date="2023-10" db="EMBL/GenBank/DDBJ databases">
        <title>Paenibacillus strain PFR10 Genome sequencing and assembly.</title>
        <authorList>
            <person name="Kim I."/>
        </authorList>
    </citation>
    <scope>NUCLEOTIDE SEQUENCE [LARGE SCALE GENOMIC DNA]</scope>
    <source>
        <strain evidence="10 11">PFR10</strain>
    </source>
</reference>
<dbReference type="Pfam" id="PF13231">
    <property type="entry name" value="PMT_2"/>
    <property type="match status" value="1"/>
</dbReference>
<feature type="transmembrane region" description="Helical" evidence="8">
    <location>
        <begin position="781"/>
        <end position="801"/>
    </location>
</feature>
<dbReference type="PANTHER" id="PTHR33908">
    <property type="entry name" value="MANNOSYLTRANSFERASE YKCB-RELATED"/>
    <property type="match status" value="1"/>
</dbReference>
<feature type="transmembrane region" description="Helical" evidence="8">
    <location>
        <begin position="364"/>
        <end position="385"/>
    </location>
</feature>
<name>A0ABU3RHD3_9BACL</name>
<evidence type="ECO:0000313" key="11">
    <source>
        <dbReference type="Proteomes" id="UP001260980"/>
    </source>
</evidence>
<evidence type="ECO:0000256" key="2">
    <source>
        <dbReference type="ARBA" id="ARBA00022475"/>
    </source>
</evidence>
<dbReference type="EC" id="2.4.-.-" evidence="10"/>
<dbReference type="InterPro" id="IPR050297">
    <property type="entry name" value="LipidA_mod_glycosyltrf_83"/>
</dbReference>
<accession>A0ABU3RHD3</accession>
<gene>
    <name evidence="10" type="ORF">RQP52_21680</name>
</gene>
<feature type="transmembrane region" description="Helical" evidence="8">
    <location>
        <begin position="289"/>
        <end position="309"/>
    </location>
</feature>
<dbReference type="InterPro" id="IPR038731">
    <property type="entry name" value="RgtA/B/C-like"/>
</dbReference>
<feature type="transmembrane region" description="Helical" evidence="8">
    <location>
        <begin position="491"/>
        <end position="508"/>
    </location>
</feature>